<comment type="subcellular location">
    <subcellularLocation>
        <location evidence="1">Cell membrane</location>
        <topology evidence="1">Multi-pass membrane protein</topology>
    </subcellularLocation>
</comment>
<evidence type="ECO:0000256" key="6">
    <source>
        <dbReference type="ARBA" id="ARBA00023136"/>
    </source>
</evidence>
<dbReference type="AlphaFoldDB" id="A0A174FLI8"/>
<dbReference type="InterPro" id="IPR024194">
    <property type="entry name" value="Ac/AlaTfrase_AlgI/DltB"/>
</dbReference>
<feature type="transmembrane region" description="Helical" evidence="8">
    <location>
        <begin position="97"/>
        <end position="113"/>
    </location>
</feature>
<dbReference type="Proteomes" id="UP000095395">
    <property type="component" value="Unassembled WGS sequence"/>
</dbReference>
<evidence type="ECO:0000256" key="3">
    <source>
        <dbReference type="ARBA" id="ARBA00022475"/>
    </source>
</evidence>
<dbReference type="PIRSF" id="PIRSF500217">
    <property type="entry name" value="AlgI"/>
    <property type="match status" value="1"/>
</dbReference>
<feature type="transmembrane region" description="Helical" evidence="8">
    <location>
        <begin position="47"/>
        <end position="65"/>
    </location>
</feature>
<dbReference type="GO" id="GO:0016746">
    <property type="term" value="F:acyltransferase activity"/>
    <property type="evidence" value="ECO:0007669"/>
    <property type="project" value="UniProtKB-KW"/>
</dbReference>
<dbReference type="RefSeq" id="WP_055303400.1">
    <property type="nucleotide sequence ID" value="NZ_CYYR01000038.1"/>
</dbReference>
<dbReference type="EMBL" id="CYYR01000038">
    <property type="protein sequence ID" value="CUO51122.1"/>
    <property type="molecule type" value="Genomic_DNA"/>
</dbReference>
<sequence length="529" mass="60873">MAYHTPIYLFLFLPLAILCYAICPKKHRWKVLLLFSYLFFYSVSRKLLVYLLGATVLTHYIGIWLETLQTECKGRIKSLERGEKKEVKAQYIRKERGVLFCGIAAMIGILWYLKYFNFSAAVVDQFCQQHGIGFYIQPRAILVPLGVSFYTLQSLGYMIDVYRGTIPAEKNIGKLGLFLGFFPQIMEGPICRYGETAAALYAGEQINRENLLFGIQRIIWGMFKKIVIADRLNTLVAAVYGVSEDFGGIVVIAAAVSYTIQLYMEFSGAIDIVIGSAQIFGVQMPENFRQPFFSRNASEFWRRWHISLGAWFRDYIFYPVSMSKIMKKWNKFGRAHVGEYVTKIVLTVVALFPVWFCNGLWHGANWTYLFYGMYYFVIISLENVLEPPVEFWLRKWNIKKENRFYHGLQIAKTWIIIFTGEMFFRSASVAQGKAMFISIFTKFDPAQLWDGTLLSLGLDIWDFAVVIAGTIVVIVADILKEKGVNLRLRISELRLPVRWMIYYAAIFAVIIFGAYGAGYQVVDLIYAGF</sequence>
<keyword evidence="7" id="KW-0012">Acyltransferase</keyword>
<evidence type="ECO:0000256" key="2">
    <source>
        <dbReference type="ARBA" id="ARBA00010323"/>
    </source>
</evidence>
<feature type="transmembrane region" description="Helical" evidence="8">
    <location>
        <begin position="500"/>
        <end position="522"/>
    </location>
</feature>
<dbReference type="GO" id="GO:0042121">
    <property type="term" value="P:alginic acid biosynthetic process"/>
    <property type="evidence" value="ECO:0007669"/>
    <property type="project" value="InterPro"/>
</dbReference>
<protein>
    <submittedName>
        <fullName evidence="9">D-alanyl-lipoteichoic acid biosynthesis protein DltB</fullName>
    </submittedName>
</protein>
<evidence type="ECO:0000256" key="1">
    <source>
        <dbReference type="ARBA" id="ARBA00004651"/>
    </source>
</evidence>
<feature type="transmembrane region" description="Helical" evidence="8">
    <location>
        <begin position="414"/>
        <end position="440"/>
    </location>
</feature>
<evidence type="ECO:0000256" key="7">
    <source>
        <dbReference type="PIRNR" id="PIRNR016636"/>
    </source>
</evidence>
<feature type="transmembrane region" description="Helical" evidence="8">
    <location>
        <begin position="373"/>
        <end position="393"/>
    </location>
</feature>
<dbReference type="InterPro" id="IPR004299">
    <property type="entry name" value="MBOAT_fam"/>
</dbReference>
<dbReference type="InterPro" id="IPR051085">
    <property type="entry name" value="MB_O-acyltransferase"/>
</dbReference>
<organism evidence="9 10">
    <name type="scientific">Roseburia inulinivorans</name>
    <dbReference type="NCBI Taxonomy" id="360807"/>
    <lineage>
        <taxon>Bacteria</taxon>
        <taxon>Bacillati</taxon>
        <taxon>Bacillota</taxon>
        <taxon>Clostridia</taxon>
        <taxon>Lachnospirales</taxon>
        <taxon>Lachnospiraceae</taxon>
        <taxon>Roseburia</taxon>
    </lineage>
</organism>
<name>A0A174FLI8_9FIRM</name>
<evidence type="ECO:0000313" key="10">
    <source>
        <dbReference type="Proteomes" id="UP000095395"/>
    </source>
</evidence>
<keyword evidence="7" id="KW-0808">Transferase</keyword>
<keyword evidence="5 8" id="KW-1133">Transmembrane helix</keyword>
<dbReference type="PANTHER" id="PTHR13285:SF18">
    <property type="entry name" value="PROTEIN-CYSTEINE N-PALMITOYLTRANSFERASE RASP"/>
    <property type="match status" value="1"/>
</dbReference>
<evidence type="ECO:0000256" key="8">
    <source>
        <dbReference type="SAM" id="Phobius"/>
    </source>
</evidence>
<feature type="transmembrane region" description="Helical" evidence="8">
    <location>
        <begin position="340"/>
        <end position="361"/>
    </location>
</feature>
<keyword evidence="6 7" id="KW-0472">Membrane</keyword>
<comment type="similarity">
    <text evidence="2 7">Belongs to the membrane-bound acyltransferase family.</text>
</comment>
<reference evidence="9 10" key="1">
    <citation type="submission" date="2015-09" db="EMBL/GenBank/DDBJ databases">
        <authorList>
            <consortium name="Pathogen Informatics"/>
        </authorList>
    </citation>
    <scope>NUCLEOTIDE SEQUENCE [LARGE SCALE GENOMIC DNA]</scope>
    <source>
        <strain evidence="9 10">2789STDY5608835</strain>
    </source>
</reference>
<keyword evidence="3 7" id="KW-1003">Cell membrane</keyword>
<gene>
    <name evidence="9" type="primary">dltB_4</name>
    <name evidence="9" type="ORF">ERS852392_03390</name>
</gene>
<evidence type="ECO:0000256" key="4">
    <source>
        <dbReference type="ARBA" id="ARBA00022692"/>
    </source>
</evidence>
<dbReference type="PIRSF" id="PIRSF016636">
    <property type="entry name" value="AlgI_DltB"/>
    <property type="match status" value="1"/>
</dbReference>
<dbReference type="GO" id="GO:0005886">
    <property type="term" value="C:plasma membrane"/>
    <property type="evidence" value="ECO:0007669"/>
    <property type="project" value="UniProtKB-SubCell"/>
</dbReference>
<accession>A0A174FLI8</accession>
<dbReference type="PANTHER" id="PTHR13285">
    <property type="entry name" value="ACYLTRANSFERASE"/>
    <property type="match status" value="1"/>
</dbReference>
<evidence type="ECO:0000256" key="5">
    <source>
        <dbReference type="ARBA" id="ARBA00022989"/>
    </source>
</evidence>
<feature type="transmembrane region" description="Helical" evidence="8">
    <location>
        <begin position="6"/>
        <end position="23"/>
    </location>
</feature>
<proteinExistence type="inferred from homology"/>
<dbReference type="Pfam" id="PF03062">
    <property type="entry name" value="MBOAT"/>
    <property type="match status" value="1"/>
</dbReference>
<dbReference type="InterPro" id="IPR028362">
    <property type="entry name" value="AlgI"/>
</dbReference>
<evidence type="ECO:0000313" key="9">
    <source>
        <dbReference type="EMBL" id="CUO51122.1"/>
    </source>
</evidence>
<feature type="transmembrane region" description="Helical" evidence="8">
    <location>
        <begin position="460"/>
        <end position="479"/>
    </location>
</feature>
<keyword evidence="4 8" id="KW-0812">Transmembrane</keyword>